<dbReference type="PANTHER" id="PTHR35526:SF3">
    <property type="entry name" value="ANTI-SIGMA-F FACTOR RSBW"/>
    <property type="match status" value="1"/>
</dbReference>
<organism evidence="3 4">
    <name type="scientific">candidate division WOR-3 bacterium RBG_13_43_14</name>
    <dbReference type="NCBI Taxonomy" id="1802590"/>
    <lineage>
        <taxon>Bacteria</taxon>
        <taxon>Bacteria division WOR-3</taxon>
    </lineage>
</organism>
<name>A0A1F4U2T0_UNCW3</name>
<evidence type="ECO:0000256" key="1">
    <source>
        <dbReference type="ARBA" id="ARBA00022527"/>
    </source>
</evidence>
<evidence type="ECO:0000259" key="2">
    <source>
        <dbReference type="Pfam" id="PF13581"/>
    </source>
</evidence>
<protein>
    <recommendedName>
        <fullName evidence="2">Histidine kinase/HSP90-like ATPase domain-containing protein</fullName>
    </recommendedName>
</protein>
<accession>A0A1F4U2T0</accession>
<dbReference type="GO" id="GO:0004674">
    <property type="term" value="F:protein serine/threonine kinase activity"/>
    <property type="evidence" value="ECO:0007669"/>
    <property type="project" value="UniProtKB-KW"/>
</dbReference>
<comment type="caution">
    <text evidence="3">The sequence shown here is derived from an EMBL/GenBank/DDBJ whole genome shotgun (WGS) entry which is preliminary data.</text>
</comment>
<evidence type="ECO:0000313" key="4">
    <source>
        <dbReference type="Proteomes" id="UP000177025"/>
    </source>
</evidence>
<dbReference type="InterPro" id="IPR050267">
    <property type="entry name" value="Anti-sigma-factor_SerPK"/>
</dbReference>
<dbReference type="Gene3D" id="3.30.565.10">
    <property type="entry name" value="Histidine kinase-like ATPase, C-terminal domain"/>
    <property type="match status" value="1"/>
</dbReference>
<dbReference type="PANTHER" id="PTHR35526">
    <property type="entry name" value="ANTI-SIGMA-F FACTOR RSBW-RELATED"/>
    <property type="match status" value="1"/>
</dbReference>
<dbReference type="Pfam" id="PF13581">
    <property type="entry name" value="HATPase_c_2"/>
    <property type="match status" value="1"/>
</dbReference>
<dbReference type="Proteomes" id="UP000177025">
    <property type="component" value="Unassembled WGS sequence"/>
</dbReference>
<keyword evidence="1" id="KW-0418">Kinase</keyword>
<dbReference type="CDD" id="cd16936">
    <property type="entry name" value="HATPase_RsbW-like"/>
    <property type="match status" value="1"/>
</dbReference>
<sequence length="144" mass="16863">MMIMEKQIVFDYNAEKPSFIDLRQKIDRACRRLGLDKEESLHVQIAVDEACTNVVRHAYKNNGGKIRIELRPLNKKLKIVIKDWGNPFQKDYQAASKPHQVIQTKKTGGLGIFTIKKLMNEVKYYRRKNHNELVLTKIRKIKNA</sequence>
<gene>
    <name evidence="3" type="ORF">A2Y85_02135</name>
</gene>
<dbReference type="InterPro" id="IPR036890">
    <property type="entry name" value="HATPase_C_sf"/>
</dbReference>
<dbReference type="SUPFAM" id="SSF55874">
    <property type="entry name" value="ATPase domain of HSP90 chaperone/DNA topoisomerase II/histidine kinase"/>
    <property type="match status" value="1"/>
</dbReference>
<feature type="domain" description="Histidine kinase/HSP90-like ATPase" evidence="2">
    <location>
        <begin position="22"/>
        <end position="137"/>
    </location>
</feature>
<keyword evidence="1" id="KW-0808">Transferase</keyword>
<reference evidence="3 4" key="1">
    <citation type="journal article" date="2016" name="Nat. Commun.">
        <title>Thousands of microbial genomes shed light on interconnected biogeochemical processes in an aquifer system.</title>
        <authorList>
            <person name="Anantharaman K."/>
            <person name="Brown C.T."/>
            <person name="Hug L.A."/>
            <person name="Sharon I."/>
            <person name="Castelle C.J."/>
            <person name="Probst A.J."/>
            <person name="Thomas B.C."/>
            <person name="Singh A."/>
            <person name="Wilkins M.J."/>
            <person name="Karaoz U."/>
            <person name="Brodie E.L."/>
            <person name="Williams K.H."/>
            <person name="Hubbard S.S."/>
            <person name="Banfield J.F."/>
        </authorList>
    </citation>
    <scope>NUCLEOTIDE SEQUENCE [LARGE SCALE GENOMIC DNA]</scope>
</reference>
<evidence type="ECO:0000313" key="3">
    <source>
        <dbReference type="EMBL" id="OGC39179.1"/>
    </source>
</evidence>
<keyword evidence="1" id="KW-0723">Serine/threonine-protein kinase</keyword>
<proteinExistence type="predicted"/>
<dbReference type="InterPro" id="IPR003594">
    <property type="entry name" value="HATPase_dom"/>
</dbReference>
<dbReference type="AlphaFoldDB" id="A0A1F4U2T0"/>
<dbReference type="EMBL" id="MEUM01000145">
    <property type="protein sequence ID" value="OGC39179.1"/>
    <property type="molecule type" value="Genomic_DNA"/>
</dbReference>